<protein>
    <submittedName>
        <fullName evidence="3">Uncharacterized protein</fullName>
    </submittedName>
</protein>
<evidence type="ECO:0000256" key="2">
    <source>
        <dbReference type="SAM" id="SignalP"/>
    </source>
</evidence>
<keyword evidence="4" id="KW-1185">Reference proteome</keyword>
<sequence length="142" mass="14376">MHFNILLTLSTLTALSSNAAAQLPLSGLNGLSGLGNQVVPSSQTPGPSSTPIPTLTKRQAKPTAFPFKASTLSAPALNARDSSDTESGYKLGGLLGGGGLLVRRSTPDEELESSGMGGLQGEDGKGEDGDVLGGLLVRNTRS</sequence>
<accession>A0A9X0BQM1</accession>
<reference evidence="3" key="2">
    <citation type="journal article" date="2023" name="IMA Fungus">
        <title>Comparative genomic study of the Penicillium genus elucidates a diverse pangenome and 15 lateral gene transfer events.</title>
        <authorList>
            <person name="Petersen C."/>
            <person name="Sorensen T."/>
            <person name="Nielsen M.R."/>
            <person name="Sondergaard T.E."/>
            <person name="Sorensen J.L."/>
            <person name="Fitzpatrick D.A."/>
            <person name="Frisvad J.C."/>
            <person name="Nielsen K.L."/>
        </authorList>
    </citation>
    <scope>NUCLEOTIDE SEQUENCE</scope>
    <source>
        <strain evidence="3">IBT 17660</strain>
    </source>
</reference>
<evidence type="ECO:0000313" key="3">
    <source>
        <dbReference type="EMBL" id="KAJ5478641.1"/>
    </source>
</evidence>
<evidence type="ECO:0000256" key="1">
    <source>
        <dbReference type="SAM" id="MobiDB-lite"/>
    </source>
</evidence>
<feature type="signal peptide" evidence="2">
    <location>
        <begin position="1"/>
        <end position="21"/>
    </location>
</feature>
<reference evidence="3" key="1">
    <citation type="submission" date="2022-12" db="EMBL/GenBank/DDBJ databases">
        <authorList>
            <person name="Petersen C."/>
        </authorList>
    </citation>
    <scope>NUCLEOTIDE SEQUENCE</scope>
    <source>
        <strain evidence="3">IBT 17660</strain>
    </source>
</reference>
<evidence type="ECO:0000313" key="4">
    <source>
        <dbReference type="Proteomes" id="UP001147760"/>
    </source>
</evidence>
<feature type="region of interest" description="Disordered" evidence="1">
    <location>
        <begin position="36"/>
        <end position="142"/>
    </location>
</feature>
<name>A0A9X0BQM1_9EURO</name>
<dbReference type="OrthoDB" id="4369675at2759"/>
<proteinExistence type="predicted"/>
<dbReference type="EMBL" id="JAPWDO010000003">
    <property type="protein sequence ID" value="KAJ5478641.1"/>
    <property type="molecule type" value="Genomic_DNA"/>
</dbReference>
<feature type="chain" id="PRO_5040839717" evidence="2">
    <location>
        <begin position="22"/>
        <end position="142"/>
    </location>
</feature>
<dbReference type="Proteomes" id="UP001147760">
    <property type="component" value="Unassembled WGS sequence"/>
</dbReference>
<gene>
    <name evidence="3" type="ORF">N7530_004150</name>
</gene>
<dbReference type="AlphaFoldDB" id="A0A9X0BQM1"/>
<feature type="compositionally biased region" description="Gly residues" evidence="1">
    <location>
        <begin position="90"/>
        <end position="100"/>
    </location>
</feature>
<comment type="caution">
    <text evidence="3">The sequence shown here is derived from an EMBL/GenBank/DDBJ whole genome shotgun (WGS) entry which is preliminary data.</text>
</comment>
<organism evidence="3 4">
    <name type="scientific">Penicillium desertorum</name>
    <dbReference type="NCBI Taxonomy" id="1303715"/>
    <lineage>
        <taxon>Eukaryota</taxon>
        <taxon>Fungi</taxon>
        <taxon>Dikarya</taxon>
        <taxon>Ascomycota</taxon>
        <taxon>Pezizomycotina</taxon>
        <taxon>Eurotiomycetes</taxon>
        <taxon>Eurotiomycetidae</taxon>
        <taxon>Eurotiales</taxon>
        <taxon>Aspergillaceae</taxon>
        <taxon>Penicillium</taxon>
    </lineage>
</organism>
<feature type="compositionally biased region" description="Low complexity" evidence="1">
    <location>
        <begin position="36"/>
        <end position="56"/>
    </location>
</feature>
<keyword evidence="2" id="KW-0732">Signal</keyword>